<dbReference type="GO" id="GO:0031623">
    <property type="term" value="P:receptor internalization"/>
    <property type="evidence" value="ECO:0000318"/>
    <property type="project" value="GO_Central"/>
</dbReference>
<evidence type="ECO:0000256" key="9">
    <source>
        <dbReference type="ARBA" id="ARBA00023157"/>
    </source>
</evidence>
<dbReference type="GO" id="GO:0001525">
    <property type="term" value="P:angiogenesis"/>
    <property type="evidence" value="ECO:0000318"/>
    <property type="project" value="GO_Central"/>
</dbReference>
<comment type="subcellular location">
    <subcellularLocation>
        <location evidence="1">Cell membrane</location>
        <topology evidence="1">Single-pass type I membrane protein</topology>
    </subcellularLocation>
</comment>
<dbReference type="GO" id="GO:0007186">
    <property type="term" value="P:G protein-coupled receptor signaling pathway"/>
    <property type="evidence" value="ECO:0000318"/>
    <property type="project" value="GO_Central"/>
</dbReference>
<dbReference type="GeneTree" id="ENSGT00940000160264"/>
<evidence type="ECO:0000256" key="8">
    <source>
        <dbReference type="ARBA" id="ARBA00023136"/>
    </source>
</evidence>
<dbReference type="GO" id="GO:0032870">
    <property type="term" value="P:cellular response to hormone stimulus"/>
    <property type="evidence" value="ECO:0000318"/>
    <property type="project" value="GO_Central"/>
</dbReference>
<keyword evidence="17" id="KW-1185">Reference proteome</keyword>
<evidence type="ECO:0000256" key="5">
    <source>
        <dbReference type="ARBA" id="ARBA00022692"/>
    </source>
</evidence>
<dbReference type="PANTHER" id="PTHR14076">
    <property type="entry name" value="RECEPTOR ACTIVITY MODIFYING PROTEIN RAMP"/>
    <property type="match status" value="1"/>
</dbReference>
<dbReference type="PANTHER" id="PTHR14076:SF9">
    <property type="entry name" value="RECEPTOR ACTIVITY-MODIFYING PROTEIN 2"/>
    <property type="match status" value="1"/>
</dbReference>
<dbReference type="GO" id="GO:0006886">
    <property type="term" value="P:intracellular protein transport"/>
    <property type="evidence" value="ECO:0007669"/>
    <property type="project" value="InterPro"/>
</dbReference>
<evidence type="ECO:0000256" key="2">
    <source>
        <dbReference type="ARBA" id="ARBA00007087"/>
    </source>
</evidence>
<keyword evidence="9" id="KW-1015">Disulfide bond</keyword>
<keyword evidence="5 15" id="KW-0812">Transmembrane</keyword>
<dbReference type="AlphaFoldDB" id="A0A9L0RSM5"/>
<reference evidence="16" key="2">
    <citation type="submission" date="2025-08" db="UniProtKB">
        <authorList>
            <consortium name="Ensembl"/>
        </authorList>
    </citation>
    <scope>IDENTIFICATION</scope>
    <source>
        <strain evidence="16">Thoroughbred</strain>
    </source>
</reference>
<keyword evidence="4" id="KW-1003">Cell membrane</keyword>
<evidence type="ECO:0000256" key="4">
    <source>
        <dbReference type="ARBA" id="ARBA00022475"/>
    </source>
</evidence>
<evidence type="ECO:0000256" key="10">
    <source>
        <dbReference type="ARBA" id="ARBA00023170"/>
    </source>
</evidence>
<evidence type="ECO:0000256" key="6">
    <source>
        <dbReference type="ARBA" id="ARBA00022729"/>
    </source>
</evidence>
<name>A0A9L0RSM5_HORSE</name>
<dbReference type="Pfam" id="PF04901">
    <property type="entry name" value="RAMP"/>
    <property type="match status" value="1"/>
</dbReference>
<protein>
    <recommendedName>
        <fullName evidence="14">Receptor activity-modifying protein 2</fullName>
    </recommendedName>
</protein>
<dbReference type="Gene3D" id="1.10.150.510">
    <property type="entry name" value="Receptor activity modifying family"/>
    <property type="match status" value="1"/>
</dbReference>
<dbReference type="GO" id="GO:0005886">
    <property type="term" value="C:plasma membrane"/>
    <property type="evidence" value="ECO:0007669"/>
    <property type="project" value="UniProtKB-SubCell"/>
</dbReference>
<evidence type="ECO:0000256" key="11">
    <source>
        <dbReference type="ARBA" id="ARBA00023180"/>
    </source>
</evidence>
<comment type="function">
    <text evidence="12">Accessory protein that interacts with and modulates the function of G-protein coupled receptors including calcitonin gene-related peptide type 1 receptor (CALCRL) and calcitonin receptor (CALCR). Required for the transport of CALCRL to the plasma membrane. Together with CALCRL, form a receptor complex for adrenomedullin/ADM. Together with CALCR, act as a receptor complex for calcitonin/CT/CALC. Together with CALCR, also act as a receptor complex for amylin/IAPP.</text>
</comment>
<evidence type="ECO:0000256" key="13">
    <source>
        <dbReference type="ARBA" id="ARBA00062527"/>
    </source>
</evidence>
<accession>A0A9L0RSM5</accession>
<dbReference type="GO" id="GO:0015031">
    <property type="term" value="P:protein transport"/>
    <property type="evidence" value="ECO:0000318"/>
    <property type="project" value="GO_Central"/>
</dbReference>
<dbReference type="GO" id="GO:0072659">
    <property type="term" value="P:protein localization to plasma membrane"/>
    <property type="evidence" value="ECO:0000318"/>
    <property type="project" value="GO_Central"/>
</dbReference>
<keyword evidence="8 15" id="KW-0472">Membrane</keyword>
<feature type="transmembrane region" description="Helical" evidence="15">
    <location>
        <begin position="299"/>
        <end position="320"/>
    </location>
</feature>
<evidence type="ECO:0000313" key="16">
    <source>
        <dbReference type="Ensembl" id="ENSECAP00000065721.1"/>
    </source>
</evidence>
<dbReference type="GO" id="GO:0009986">
    <property type="term" value="C:cell surface"/>
    <property type="evidence" value="ECO:0000318"/>
    <property type="project" value="GO_Central"/>
</dbReference>
<evidence type="ECO:0000256" key="12">
    <source>
        <dbReference type="ARBA" id="ARBA00056007"/>
    </source>
</evidence>
<keyword evidence="11" id="KW-0325">Glycoprotein</keyword>
<keyword evidence="6" id="KW-0732">Signal</keyword>
<dbReference type="Ensembl" id="ENSECAT00000092726.1">
    <property type="protein sequence ID" value="ENSECAP00000065721.1"/>
    <property type="gene ID" value="ENSECAG00000007412.4"/>
</dbReference>
<evidence type="ECO:0000256" key="7">
    <source>
        <dbReference type="ARBA" id="ARBA00022989"/>
    </source>
</evidence>
<dbReference type="GO" id="GO:0043235">
    <property type="term" value="C:receptor complex"/>
    <property type="evidence" value="ECO:0000318"/>
    <property type="project" value="GO_Central"/>
</dbReference>
<keyword evidence="10" id="KW-0675">Receptor</keyword>
<dbReference type="InterPro" id="IPR006985">
    <property type="entry name" value="RAMP"/>
</dbReference>
<evidence type="ECO:0000256" key="15">
    <source>
        <dbReference type="SAM" id="Phobius"/>
    </source>
</evidence>
<evidence type="ECO:0000256" key="3">
    <source>
        <dbReference type="ARBA" id="ARBA00022448"/>
    </source>
</evidence>
<dbReference type="FunFam" id="1.10.150.510:FF:000003">
    <property type="entry name" value="Receptor activity-modifying protein 2"/>
    <property type="match status" value="1"/>
</dbReference>
<evidence type="ECO:0000313" key="17">
    <source>
        <dbReference type="Proteomes" id="UP000002281"/>
    </source>
</evidence>
<dbReference type="GO" id="GO:0015026">
    <property type="term" value="F:coreceptor activity"/>
    <property type="evidence" value="ECO:0000318"/>
    <property type="project" value="GO_Central"/>
</dbReference>
<comment type="subunit">
    <text evidence="13">Heterodimer of CALCRL and RAMP2; the interaction forms the receptor complex for adrenomedullin/ADM. Heterodimer of CALCR and RAMP2; interaction forms the AMYR2 receptor complex for calcitonin/CALC and amylin/IAPP.</text>
</comment>
<evidence type="ECO:0000256" key="14">
    <source>
        <dbReference type="ARBA" id="ARBA00070808"/>
    </source>
</evidence>
<proteinExistence type="inferred from homology"/>
<organism evidence="16 17">
    <name type="scientific">Equus caballus</name>
    <name type="common">Horse</name>
    <dbReference type="NCBI Taxonomy" id="9796"/>
    <lineage>
        <taxon>Eukaryota</taxon>
        <taxon>Metazoa</taxon>
        <taxon>Chordata</taxon>
        <taxon>Craniata</taxon>
        <taxon>Vertebrata</taxon>
        <taxon>Euteleostomi</taxon>
        <taxon>Mammalia</taxon>
        <taxon>Eutheria</taxon>
        <taxon>Laurasiatheria</taxon>
        <taxon>Perissodactyla</taxon>
        <taxon>Equidae</taxon>
        <taxon>Equus</taxon>
    </lineage>
</organism>
<sequence>MASLRAERTPGGPRLPSTRAGRPAVLRLLLLLGGERSAPGPGREAREVREALEGRGAGRLRPKWAPGASADSSVLRAVPGPTAVRAQRELLPTWGKLGCWGPRRGLKSSWAGEEGGDLGLDESGKELVPAPLFLALRYPVGAWIIPLSLLSSPDFQGPPSPTTPPHLQAPLPRSLPSHLPLPFLPTAVLKPQESLAQLLLTPGSLESEGKTVENYETNVQLCWQEYKVYMDSIQKDWCDWAMISRPYSILQYCLEQTAEGFGLGFPNPWAERIIFETHQIHFANCSLVQPTFSDPPEDVLLAMIIAPICLIPFLVTLVVWRSKDSEAQA</sequence>
<keyword evidence="7 15" id="KW-1133">Transmembrane helix</keyword>
<keyword evidence="3" id="KW-0813">Transport</keyword>
<dbReference type="GO" id="GO:0006816">
    <property type="term" value="P:calcium ion transport"/>
    <property type="evidence" value="ECO:0000318"/>
    <property type="project" value="GO_Central"/>
</dbReference>
<reference evidence="16" key="3">
    <citation type="submission" date="2025-09" db="UniProtKB">
        <authorList>
            <consortium name="Ensembl"/>
        </authorList>
    </citation>
    <scope>IDENTIFICATION</scope>
    <source>
        <strain evidence="16">Thoroughbred</strain>
    </source>
</reference>
<dbReference type="InterPro" id="IPR038126">
    <property type="entry name" value="RAMP_sf"/>
</dbReference>
<dbReference type="GO" id="GO:0008277">
    <property type="term" value="P:regulation of G protein-coupled receptor signaling pathway"/>
    <property type="evidence" value="ECO:0007669"/>
    <property type="project" value="InterPro"/>
</dbReference>
<dbReference type="Proteomes" id="UP000002281">
    <property type="component" value="Chromosome 11"/>
</dbReference>
<evidence type="ECO:0000256" key="1">
    <source>
        <dbReference type="ARBA" id="ARBA00004251"/>
    </source>
</evidence>
<reference evidence="16 17" key="1">
    <citation type="journal article" date="2009" name="Science">
        <title>Genome sequence, comparative analysis, and population genetics of the domestic horse.</title>
        <authorList>
            <consortium name="Broad Institute Genome Sequencing Platform"/>
            <consortium name="Broad Institute Whole Genome Assembly Team"/>
            <person name="Wade C.M."/>
            <person name="Giulotto E."/>
            <person name="Sigurdsson S."/>
            <person name="Zoli M."/>
            <person name="Gnerre S."/>
            <person name="Imsland F."/>
            <person name="Lear T.L."/>
            <person name="Adelson D.L."/>
            <person name="Bailey E."/>
            <person name="Bellone R.R."/>
            <person name="Bloecker H."/>
            <person name="Distl O."/>
            <person name="Edgar R.C."/>
            <person name="Garber M."/>
            <person name="Leeb T."/>
            <person name="Mauceli E."/>
            <person name="MacLeod J.N."/>
            <person name="Penedo M.C.T."/>
            <person name="Raison J.M."/>
            <person name="Sharpe T."/>
            <person name="Vogel J."/>
            <person name="Andersson L."/>
            <person name="Antczak D.F."/>
            <person name="Biagi T."/>
            <person name="Binns M.M."/>
            <person name="Chowdhary B.P."/>
            <person name="Coleman S.J."/>
            <person name="Della Valle G."/>
            <person name="Fryc S."/>
            <person name="Guerin G."/>
            <person name="Hasegawa T."/>
            <person name="Hill E.W."/>
            <person name="Jurka J."/>
            <person name="Kiialainen A."/>
            <person name="Lindgren G."/>
            <person name="Liu J."/>
            <person name="Magnani E."/>
            <person name="Mickelson J.R."/>
            <person name="Murray J."/>
            <person name="Nergadze S.G."/>
            <person name="Onofrio R."/>
            <person name="Pedroni S."/>
            <person name="Piras M.F."/>
            <person name="Raudsepp T."/>
            <person name="Rocchi M."/>
            <person name="Roeed K.H."/>
            <person name="Ryder O.A."/>
            <person name="Searle S."/>
            <person name="Skow L."/>
            <person name="Swinburne J.E."/>
            <person name="Syvaenen A.C."/>
            <person name="Tozaki T."/>
            <person name="Valberg S.J."/>
            <person name="Vaudin M."/>
            <person name="White J.R."/>
            <person name="Zody M.C."/>
            <person name="Lander E.S."/>
            <person name="Lindblad-Toh K."/>
        </authorList>
    </citation>
    <scope>NUCLEOTIDE SEQUENCE [LARGE SCALE GENOMIC DNA]</scope>
    <source>
        <strain evidence="16 17">Thoroughbred</strain>
    </source>
</reference>
<comment type="similarity">
    <text evidence="2">Belongs to the RAMP family.</text>
</comment>